<evidence type="ECO:0000313" key="4">
    <source>
        <dbReference type="Proteomes" id="UP000679691"/>
    </source>
</evidence>
<feature type="domain" description="Putative beta-lactamase-inhibitor-like PepSY-like" evidence="2">
    <location>
        <begin position="20"/>
        <end position="79"/>
    </location>
</feature>
<feature type="signal peptide" evidence="1">
    <location>
        <begin position="1"/>
        <end position="19"/>
    </location>
</feature>
<dbReference type="AlphaFoldDB" id="A0A8T4H9W2"/>
<protein>
    <submittedName>
        <fullName evidence="3">PepSY-like domain-containing protein</fullName>
    </submittedName>
</protein>
<keyword evidence="1" id="KW-0732">Signal</keyword>
<dbReference type="Gene3D" id="3.10.450.360">
    <property type="match status" value="1"/>
</dbReference>
<reference evidence="3" key="1">
    <citation type="submission" date="2021-03" db="EMBL/GenBank/DDBJ databases">
        <authorList>
            <person name="Lu T."/>
            <person name="Wang Q."/>
            <person name="Han X."/>
        </authorList>
    </citation>
    <scope>NUCLEOTIDE SEQUENCE</scope>
    <source>
        <strain evidence="3">WQ 2009</strain>
    </source>
</reference>
<dbReference type="InterPro" id="IPR021533">
    <property type="entry name" value="PepSY-like"/>
</dbReference>
<comment type="caution">
    <text evidence="3">The sequence shown here is derived from an EMBL/GenBank/DDBJ whole genome shotgun (WGS) entry which is preliminary data.</text>
</comment>
<organism evidence="3 4">
    <name type="scientific">Rhinopithecimicrobium faecis</name>
    <dbReference type="NCBI Taxonomy" id="2820698"/>
    <lineage>
        <taxon>Bacteria</taxon>
        <taxon>Pseudomonadati</taxon>
        <taxon>Bacteroidota</taxon>
        <taxon>Sphingobacteriia</taxon>
        <taxon>Sphingobacteriales</taxon>
        <taxon>Sphingobacteriaceae</taxon>
        <taxon>Rhinopithecimicrobium</taxon>
    </lineage>
</organism>
<feature type="chain" id="PRO_5035724134" evidence="1">
    <location>
        <begin position="20"/>
        <end position="149"/>
    </location>
</feature>
<evidence type="ECO:0000256" key="1">
    <source>
        <dbReference type="SAM" id="SignalP"/>
    </source>
</evidence>
<evidence type="ECO:0000313" key="3">
    <source>
        <dbReference type="EMBL" id="MBP3943065.1"/>
    </source>
</evidence>
<dbReference type="EMBL" id="JAGKSB010000005">
    <property type="protein sequence ID" value="MBP3943065.1"/>
    <property type="molecule type" value="Genomic_DNA"/>
</dbReference>
<dbReference type="Pfam" id="PF11396">
    <property type="entry name" value="PepSY_like"/>
    <property type="match status" value="2"/>
</dbReference>
<dbReference type="SUPFAM" id="SSF160574">
    <property type="entry name" value="BT0923-like"/>
    <property type="match status" value="1"/>
</dbReference>
<dbReference type="RefSeq" id="WP_353546553.1">
    <property type="nucleotide sequence ID" value="NZ_JAGKSB010000005.1"/>
</dbReference>
<gene>
    <name evidence="3" type="ORF">J5U18_05740</name>
</gene>
<proteinExistence type="predicted"/>
<name>A0A8T4H9W2_9SPHI</name>
<feature type="domain" description="Putative beta-lactamase-inhibitor-like PepSY-like" evidence="2">
    <location>
        <begin position="81"/>
        <end position="142"/>
    </location>
</feature>
<accession>A0A8T4H9W2</accession>
<sequence length="149" mass="17135">MNYLLTLLSIFMLFGQAVAQRITEDQVPAIVLNSVLQNFPKAKDLAWKKKEDNTYKVEFYKGKPWQEHELLLASNGDILKHKQKIKVDDLPPAIPAIITRSYPSYKIDEVTYVRFKAKVYYKIALENKNKSVTIYILPSGKIVDKITSS</sequence>
<evidence type="ECO:0000259" key="2">
    <source>
        <dbReference type="Pfam" id="PF11396"/>
    </source>
</evidence>
<dbReference type="Proteomes" id="UP000679691">
    <property type="component" value="Unassembled WGS sequence"/>
</dbReference>
<keyword evidence="4" id="KW-1185">Reference proteome</keyword>